<feature type="binding site" evidence="15">
    <location>
        <position position="59"/>
    </location>
    <ligand>
        <name>FAD</name>
        <dbReference type="ChEBI" id="CHEBI:57692"/>
    </ligand>
</feature>
<name>F8L9V2_SIMNZ</name>
<dbReference type="InterPro" id="IPR016156">
    <property type="entry name" value="FAD/NAD-linked_Rdtase_dimer_sf"/>
</dbReference>
<dbReference type="GO" id="GO:0005829">
    <property type="term" value="C:cytosol"/>
    <property type="evidence" value="ECO:0007669"/>
    <property type="project" value="TreeGrafter"/>
</dbReference>
<evidence type="ECO:0000256" key="6">
    <source>
        <dbReference type="ARBA" id="ARBA00022490"/>
    </source>
</evidence>
<evidence type="ECO:0000256" key="14">
    <source>
        <dbReference type="ARBA" id="ARBA00080347"/>
    </source>
</evidence>
<evidence type="ECO:0000256" key="4">
    <source>
        <dbReference type="ARBA" id="ARBA00012772"/>
    </source>
</evidence>
<dbReference type="PRINTS" id="PR00368">
    <property type="entry name" value="FADPNR"/>
</dbReference>
<dbReference type="PIRSF" id="PIRSF000350">
    <property type="entry name" value="Mercury_reductase_MerA"/>
    <property type="match status" value="1"/>
</dbReference>
<dbReference type="GO" id="GO:0004148">
    <property type="term" value="F:dihydrolipoyl dehydrogenase (NADH) activity"/>
    <property type="evidence" value="ECO:0007669"/>
    <property type="project" value="TreeGrafter"/>
</dbReference>
<dbReference type="InterPro" id="IPR004099">
    <property type="entry name" value="Pyr_nucl-diS_OxRdtase_dimer"/>
</dbReference>
<evidence type="ECO:0000259" key="17">
    <source>
        <dbReference type="Pfam" id="PF07992"/>
    </source>
</evidence>
<dbReference type="Proteomes" id="UP000000496">
    <property type="component" value="Chromosome gsn.131"/>
</dbReference>
<evidence type="ECO:0000256" key="15">
    <source>
        <dbReference type="PIRSR" id="PIRSR000350-3"/>
    </source>
</evidence>
<dbReference type="AlphaFoldDB" id="F8L9V2"/>
<dbReference type="InterPro" id="IPR001100">
    <property type="entry name" value="Pyr_nuc-diS_OxRdtase"/>
</dbReference>
<evidence type="ECO:0000256" key="2">
    <source>
        <dbReference type="ARBA" id="ARBA00004496"/>
    </source>
</evidence>
<protein>
    <recommendedName>
        <fullName evidence="5">Soluble pyridine nucleotide transhydrogenase</fullName>
        <ecNumber evidence="4">1.6.1.1</ecNumber>
    </recommendedName>
    <alternativeName>
        <fullName evidence="14">E3 component of 2-oxoglutarate dehydrogenase complex</fullName>
    </alternativeName>
    <alternativeName>
        <fullName evidence="12">NAD(P)(+) transhydrogenase [B-specific]</fullName>
    </alternativeName>
</protein>
<evidence type="ECO:0000256" key="3">
    <source>
        <dbReference type="ARBA" id="ARBA00007532"/>
    </source>
</evidence>
<evidence type="ECO:0000259" key="16">
    <source>
        <dbReference type="Pfam" id="PF02852"/>
    </source>
</evidence>
<keyword evidence="11 15" id="KW-0520">NAD</keyword>
<accession>F8L9V2</accession>
<comment type="function">
    <text evidence="13">The branched-chain alpha-keto dehydrogenase complex catalyzes the overall conversion of alpha-keto acids to acyl-CoA and CO(2). It contains multiple copies of 3 enzymatic components: branched-chain alpha-keto acid decarboxylase (E1), lipoamide acyltransferase (E2) and lipoamide dehydrogenase (E3).</text>
</comment>
<evidence type="ECO:0000256" key="13">
    <source>
        <dbReference type="ARBA" id="ARBA00056335"/>
    </source>
</evidence>
<reference key="1">
    <citation type="journal article" date="2011" name="Mol. Biol. Evol.">
        <title>Unity in variety -- the pan-genome of the Chlamydiae.</title>
        <authorList>
            <person name="Collingro A."/>
            <person name="Tischler P."/>
            <person name="Weinmaier T."/>
            <person name="Penz T."/>
            <person name="Heinz E."/>
            <person name="Brunham R.C."/>
            <person name="Read T.D."/>
            <person name="Bavoil P.M."/>
            <person name="Sachse K."/>
            <person name="Kahane S."/>
            <person name="Friedman M.G."/>
            <person name="Rattei T."/>
            <person name="Myers G.S.A."/>
            <person name="Horn M."/>
        </authorList>
    </citation>
    <scope>NUCLEOTIDE SEQUENCE</scope>
    <source>
        <strain>Z</strain>
    </source>
</reference>
<dbReference type="InterPro" id="IPR036188">
    <property type="entry name" value="FAD/NAD-bd_sf"/>
</dbReference>
<keyword evidence="15" id="KW-0547">Nucleotide-binding</keyword>
<reference evidence="18 19" key="2">
    <citation type="journal article" date="2011" name="Mol. Biol. Evol.">
        <title>Unity in variety--the pan-genome of the Chlamydiae.</title>
        <authorList>
            <person name="Collingro A."/>
            <person name="Tischler P."/>
            <person name="Weinmaier T."/>
            <person name="Penz T."/>
            <person name="Heinz E."/>
            <person name="Brunham R.C."/>
            <person name="Read T.D."/>
            <person name="Bavoil P.M."/>
            <person name="Sachse K."/>
            <person name="Kahane S."/>
            <person name="Friedman M.G."/>
            <person name="Rattei T."/>
            <person name="Myers G.S."/>
            <person name="Horn M."/>
        </authorList>
    </citation>
    <scope>NUCLEOTIDE SEQUENCE [LARGE SCALE GENOMIC DNA]</scope>
    <source>
        <strain evidence="19">ATCC VR-1471 / Z</strain>
    </source>
</reference>
<dbReference type="eggNOG" id="COG1249">
    <property type="taxonomic scope" value="Bacteria"/>
</dbReference>
<dbReference type="SUPFAM" id="SSF55424">
    <property type="entry name" value="FAD/NAD-linked reductases, dimerisation (C-terminal) domain"/>
    <property type="match status" value="1"/>
</dbReference>
<dbReference type="FunFam" id="3.30.390.30:FF:000001">
    <property type="entry name" value="Dihydrolipoyl dehydrogenase"/>
    <property type="match status" value="1"/>
</dbReference>
<evidence type="ECO:0000256" key="1">
    <source>
        <dbReference type="ARBA" id="ARBA00002842"/>
    </source>
</evidence>
<dbReference type="GO" id="GO:0006103">
    <property type="term" value="P:2-oxoglutarate metabolic process"/>
    <property type="evidence" value="ECO:0007669"/>
    <property type="project" value="TreeGrafter"/>
</dbReference>
<evidence type="ECO:0000313" key="18">
    <source>
        <dbReference type="EMBL" id="CCB89656.1"/>
    </source>
</evidence>
<sequence>MDVMAAAEELYADLVVIGSGPAGQKAAIQAAKLGKSVIIIEKDKNPGGACLHSGTIPSKSLREAILNLTDFYTKSFYGQKDILRQKISINELNFCLNQVLEQQIGNLERQFDKNKIQLVRGLAHFENHHQVAVLTEKNQLTHLISGERIIIATGSKPRNPNNIPFDKEMVLDSTRLLSIDHLPKDMIVLGGGIIGSEYASFFAALGTQVTVVDKRDQMLPLLDKEIGMHLQTALGKIGLKFVGNKEVDEVVRHKGRVEVKFTDHSSMESEMLLYALGRTANVDHLHIENAGITVDSKGYIPINALFQTIVPNIYAVGDVIGGPCLASTSMEQGRLAARHAFGAETHHFPTFYPIGIYTIPEISSCGYTEEQLKNLGFRYEVGRAYYYEIAKNNIAGNDPGMFKILFHTDTLEILGIHIIGREATEVIHIGQVAMTFNARIDYFIDQVFNYPTYAEGYRIAALNGFNKVKHKR</sequence>
<keyword evidence="10 18" id="KW-0560">Oxidoreductase</keyword>
<feature type="binding site" evidence="15">
    <location>
        <position position="277"/>
    </location>
    <ligand>
        <name>NAD(+)</name>
        <dbReference type="ChEBI" id="CHEBI:57540"/>
    </ligand>
</feature>
<dbReference type="OrthoDB" id="9800167at2"/>
<evidence type="ECO:0000256" key="9">
    <source>
        <dbReference type="ARBA" id="ARBA00022857"/>
    </source>
</evidence>
<comment type="subcellular location">
    <subcellularLocation>
        <location evidence="2">Cytoplasm</location>
    </subcellularLocation>
</comment>
<dbReference type="NCBIfam" id="NF003585">
    <property type="entry name" value="PRK05249.1"/>
    <property type="match status" value="1"/>
</dbReference>
<dbReference type="InterPro" id="IPR050151">
    <property type="entry name" value="Class-I_Pyr_Nuc-Dis_Oxidored"/>
</dbReference>
<evidence type="ECO:0000256" key="5">
    <source>
        <dbReference type="ARBA" id="ARBA00016603"/>
    </source>
</evidence>
<keyword evidence="7" id="KW-0285">Flavoprotein</keyword>
<dbReference type="EMBL" id="FR872582">
    <property type="protein sequence ID" value="CCB89656.1"/>
    <property type="molecule type" value="Genomic_DNA"/>
</dbReference>
<feature type="domain" description="Pyridine nucleotide-disulphide oxidoreductase dimerisation" evidence="16">
    <location>
        <begin position="353"/>
        <end position="458"/>
    </location>
</feature>
<evidence type="ECO:0000256" key="11">
    <source>
        <dbReference type="ARBA" id="ARBA00023027"/>
    </source>
</evidence>
<dbReference type="GO" id="GO:0050660">
    <property type="term" value="F:flavin adenine dinucleotide binding"/>
    <property type="evidence" value="ECO:0007669"/>
    <property type="project" value="TreeGrafter"/>
</dbReference>
<evidence type="ECO:0000256" key="8">
    <source>
        <dbReference type="ARBA" id="ARBA00022827"/>
    </source>
</evidence>
<keyword evidence="19" id="KW-1185">Reference proteome</keyword>
<dbReference type="InterPro" id="IPR023753">
    <property type="entry name" value="FAD/NAD-binding_dom"/>
</dbReference>
<evidence type="ECO:0000256" key="12">
    <source>
        <dbReference type="ARBA" id="ARBA00031183"/>
    </source>
</evidence>
<gene>
    <name evidence="18" type="primary">sthA</name>
    <name evidence="18" type="ordered locus">SNE_A17790</name>
</gene>
<dbReference type="Pfam" id="PF07992">
    <property type="entry name" value="Pyr_redox_2"/>
    <property type="match status" value="1"/>
</dbReference>
<dbReference type="EC" id="1.6.1.1" evidence="4"/>
<dbReference type="Gene3D" id="3.50.50.60">
    <property type="entry name" value="FAD/NAD(P)-binding domain"/>
    <property type="match status" value="2"/>
</dbReference>
<dbReference type="SUPFAM" id="SSF51905">
    <property type="entry name" value="FAD/NAD(P)-binding domain"/>
    <property type="match status" value="1"/>
</dbReference>
<comment type="similarity">
    <text evidence="3">Belongs to the class-I pyridine nucleotide-disulfide oxidoreductase family.</text>
</comment>
<evidence type="ECO:0000256" key="7">
    <source>
        <dbReference type="ARBA" id="ARBA00022630"/>
    </source>
</evidence>
<keyword evidence="8 15" id="KW-0274">FAD</keyword>
<dbReference type="STRING" id="331113.SNE_A17790"/>
<dbReference type="Pfam" id="PF02852">
    <property type="entry name" value="Pyr_redox_dim"/>
    <property type="match status" value="1"/>
</dbReference>
<dbReference type="Gene3D" id="3.30.390.30">
    <property type="match status" value="1"/>
</dbReference>
<feature type="domain" description="FAD/NAD(P)-binding" evidence="17">
    <location>
        <begin position="13"/>
        <end position="333"/>
    </location>
</feature>
<feature type="binding site" evidence="15">
    <location>
        <position position="318"/>
    </location>
    <ligand>
        <name>FAD</name>
        <dbReference type="ChEBI" id="CHEBI:57692"/>
    </ligand>
</feature>
<proteinExistence type="inferred from homology"/>
<dbReference type="GO" id="GO:0003957">
    <property type="term" value="F:NAD(P)+ transhydrogenase (Si-specific) activity"/>
    <property type="evidence" value="ECO:0007669"/>
    <property type="project" value="UniProtKB-EC"/>
</dbReference>
<dbReference type="PANTHER" id="PTHR22912">
    <property type="entry name" value="DISULFIDE OXIDOREDUCTASE"/>
    <property type="match status" value="1"/>
</dbReference>
<organism evidence="18 19">
    <name type="scientific">Simkania negevensis (strain ATCC VR-1471 / DSM 27360 / Z)</name>
    <dbReference type="NCBI Taxonomy" id="331113"/>
    <lineage>
        <taxon>Bacteria</taxon>
        <taxon>Pseudomonadati</taxon>
        <taxon>Chlamydiota</taxon>
        <taxon>Chlamydiia</taxon>
        <taxon>Parachlamydiales</taxon>
        <taxon>Simkaniaceae</taxon>
        <taxon>Simkania</taxon>
    </lineage>
</organism>
<evidence type="ECO:0000313" key="19">
    <source>
        <dbReference type="Proteomes" id="UP000000496"/>
    </source>
</evidence>
<feature type="binding site" evidence="15">
    <location>
        <begin position="190"/>
        <end position="197"/>
    </location>
    <ligand>
        <name>NAD(+)</name>
        <dbReference type="ChEBI" id="CHEBI:57540"/>
    </ligand>
</feature>
<comment type="function">
    <text evidence="1">Conversion of NADPH, generated by peripheral catabolic pathways, to NADH, which can enter the respiratory chain for energy generation.</text>
</comment>
<keyword evidence="9" id="KW-0521">NADP</keyword>
<dbReference type="PRINTS" id="PR00411">
    <property type="entry name" value="PNDRDTASEI"/>
</dbReference>
<evidence type="ECO:0000256" key="10">
    <source>
        <dbReference type="ARBA" id="ARBA00023002"/>
    </source>
</evidence>
<dbReference type="KEGG" id="sng:SNE_A17790"/>
<dbReference type="HOGENOM" id="CLU_016755_0_0_0"/>
<dbReference type="PANTHER" id="PTHR22912:SF93">
    <property type="entry name" value="SOLUBLE PYRIDINE NUCLEOTIDE TRANSHYDROGENASE"/>
    <property type="match status" value="1"/>
</dbReference>
<comment type="cofactor">
    <cofactor evidence="15">
        <name>FAD</name>
        <dbReference type="ChEBI" id="CHEBI:57692"/>
    </cofactor>
    <text evidence="15">Binds 1 FAD per subunit.</text>
</comment>
<feature type="binding site" evidence="15">
    <location>
        <begin position="153"/>
        <end position="155"/>
    </location>
    <ligand>
        <name>FAD</name>
        <dbReference type="ChEBI" id="CHEBI:57692"/>
    </ligand>
</feature>
<keyword evidence="6" id="KW-0963">Cytoplasm</keyword>